<dbReference type="AlphaFoldDB" id="A0A3M7T4H5"/>
<dbReference type="InterPro" id="IPR049092">
    <property type="entry name" value="MIOS_a-sol"/>
</dbReference>
<dbReference type="PANTHER" id="PTHR16453">
    <property type="entry name" value="WD40 DOMAIN-CONTAINING PROTEIN MIO FAMILY MEMBER"/>
    <property type="match status" value="1"/>
</dbReference>
<dbReference type="Gene3D" id="2.130.10.10">
    <property type="entry name" value="YVTN repeat-like/Quinoprotein amine dehydrogenase"/>
    <property type="match status" value="1"/>
</dbReference>
<keyword evidence="2" id="KW-0853">WD repeat</keyword>
<evidence type="ECO:0000259" key="4">
    <source>
        <dbReference type="Pfam" id="PF17034"/>
    </source>
</evidence>
<dbReference type="Pfam" id="PF21719">
    <property type="entry name" value="MIOS_a-sol"/>
    <property type="match status" value="1"/>
</dbReference>
<name>A0A3M7T4H5_BRAPC</name>
<dbReference type="STRING" id="10195.A0A3M7T4H5"/>
<dbReference type="OrthoDB" id="341486at2759"/>
<dbReference type="Pfam" id="PF21720">
    <property type="entry name" value="MIOS_WD40"/>
    <property type="match status" value="1"/>
</dbReference>
<sequence length="786" mass="90433">MSTGSTNEIKIKWSPLVDEDFILVGNSVNFYRLTSIDNTFKNRNENNIFVSESTCARLIGSINGNSKQKMISWHPFSNPYMIALFENDSSQIRIIRMFDHEERPTIPLLNVGTSRKCNQIEWNPTKSSYLGLGFDKTENSSSICIWDLGGVSINPAYQLDETGTCFSFSWNFQMSDILFASFENRLSIFDLRVSCKPIESLKTDYIHGFSIDPINSFKAASFNQNKIALWDLRKVRDYKEPVDFIEESKPIKSIQFCPSKSNRLAVLSENSSNVNVYRLEEGNDTLIKEQIQYYKHNKSSINSFSWHSKDCNKLMATCTDPNALKLVDLIVAEYSPIGISFNETLNFAVGDKVWTIQSEKIDEELDIGEKIKKRAINFYGIKSFLKNISLLSDDKSELEIKFVWQWLDTSNKIEQAYFEKFSGIKAIFSTPPPENFADDFNKIKREYILKLCGWNNWSETVTELESQGEFERAACIAMFNNRLEKSIEILRNASYKKNSNEYLALTLSLIINRKSLSQKESSKILDKISNPYLKALFAYKNDPDYNANFSIYNDPNIKLPDRVCIAMSMLKNELSSYLKNLTSSFVKDGNLYGILLTGLNFDCIDLFQFYINRTSDVQTPAVAIINSNCAKILANKYVNDWIESYRNLLDIWMLWEQRAHFDIKIGKPQDPKVFIRCLSCGNNLSTRRRTRVQPLEQFANNGIACQQCQKPSLRCSVCQLYMTVDPPKSAFLGNKNKMTYWFLFCQKCSHGGHLGHLEGWFSTNPECPVMSCNCQCYVKEDFFEVF</sequence>
<evidence type="ECO:0000256" key="3">
    <source>
        <dbReference type="ARBA" id="ARBA00022737"/>
    </source>
</evidence>
<reference evidence="6 7" key="1">
    <citation type="journal article" date="2018" name="Sci. Rep.">
        <title>Genomic signatures of local adaptation to the degree of environmental predictability in rotifers.</title>
        <authorList>
            <person name="Franch-Gras L."/>
            <person name="Hahn C."/>
            <person name="Garcia-Roger E.M."/>
            <person name="Carmona M.J."/>
            <person name="Serra M."/>
            <person name="Gomez A."/>
        </authorList>
    </citation>
    <scope>NUCLEOTIDE SEQUENCE [LARGE SCALE GENOMIC DNA]</scope>
    <source>
        <strain evidence="6">HYR1</strain>
    </source>
</reference>
<protein>
    <submittedName>
        <fullName evidence="6">WD repeat-containing mio</fullName>
    </submittedName>
</protein>
<dbReference type="Pfam" id="PF17034">
    <property type="entry name" value="zinc_ribbon_16"/>
    <property type="match status" value="1"/>
</dbReference>
<comment type="caution">
    <text evidence="6">The sequence shown here is derived from an EMBL/GenBank/DDBJ whole genome shotgun (WGS) entry which is preliminary data.</text>
</comment>
<evidence type="ECO:0000256" key="2">
    <source>
        <dbReference type="ARBA" id="ARBA00022574"/>
    </source>
</evidence>
<dbReference type="InterPro" id="IPR015943">
    <property type="entry name" value="WD40/YVTN_repeat-like_dom_sf"/>
</dbReference>
<dbReference type="SUPFAM" id="SSF50978">
    <property type="entry name" value="WD40 repeat-like"/>
    <property type="match status" value="1"/>
</dbReference>
<feature type="domain" description="GATOR2 complex protein MIO zinc-ribbon like" evidence="4">
    <location>
        <begin position="703"/>
        <end position="777"/>
    </location>
</feature>
<organism evidence="6 7">
    <name type="scientific">Brachionus plicatilis</name>
    <name type="common">Marine rotifer</name>
    <name type="synonym">Brachionus muelleri</name>
    <dbReference type="NCBI Taxonomy" id="10195"/>
    <lineage>
        <taxon>Eukaryota</taxon>
        <taxon>Metazoa</taxon>
        <taxon>Spiralia</taxon>
        <taxon>Gnathifera</taxon>
        <taxon>Rotifera</taxon>
        <taxon>Eurotatoria</taxon>
        <taxon>Monogononta</taxon>
        <taxon>Pseudotrocha</taxon>
        <taxon>Ploima</taxon>
        <taxon>Brachionidae</taxon>
        <taxon>Brachionus</taxon>
    </lineage>
</organism>
<dbReference type="EMBL" id="REGN01000323">
    <property type="protein sequence ID" value="RNA42728.1"/>
    <property type="molecule type" value="Genomic_DNA"/>
</dbReference>
<keyword evidence="3" id="KW-0677">Repeat</keyword>
<dbReference type="GO" id="GO:1904263">
    <property type="term" value="P:positive regulation of TORC1 signaling"/>
    <property type="evidence" value="ECO:0007669"/>
    <property type="project" value="TreeGrafter"/>
</dbReference>
<dbReference type="GO" id="GO:0005737">
    <property type="term" value="C:cytoplasm"/>
    <property type="evidence" value="ECO:0007669"/>
    <property type="project" value="TreeGrafter"/>
</dbReference>
<evidence type="ECO:0000313" key="7">
    <source>
        <dbReference type="Proteomes" id="UP000276133"/>
    </source>
</evidence>
<evidence type="ECO:0000256" key="1">
    <source>
        <dbReference type="ARBA" id="ARBA00009713"/>
    </source>
</evidence>
<feature type="domain" description="MIOS-like alpha-solenoid" evidence="5">
    <location>
        <begin position="371"/>
        <end position="567"/>
    </location>
</feature>
<dbReference type="CDD" id="cd16691">
    <property type="entry name" value="mRING-H2-C3H3C2_Mio"/>
    <property type="match status" value="1"/>
</dbReference>
<dbReference type="InterPro" id="IPR031488">
    <property type="entry name" value="Zn_ribbon_mio"/>
</dbReference>
<proteinExistence type="inferred from homology"/>
<comment type="similarity">
    <text evidence="1">Belongs to the WD repeat mio family.</text>
</comment>
<gene>
    <name evidence="6" type="ORF">BpHYR1_021827</name>
</gene>
<dbReference type="InterPro" id="IPR037593">
    <property type="entry name" value="MIOS/Sea4"/>
</dbReference>
<accession>A0A3M7T4H5</accession>
<dbReference type="Proteomes" id="UP000276133">
    <property type="component" value="Unassembled WGS sequence"/>
</dbReference>
<evidence type="ECO:0000259" key="5">
    <source>
        <dbReference type="Pfam" id="PF21719"/>
    </source>
</evidence>
<keyword evidence="7" id="KW-1185">Reference proteome</keyword>
<dbReference type="PANTHER" id="PTHR16453:SF9">
    <property type="entry name" value="GATOR COMPLEX PROTEIN MIOS"/>
    <property type="match status" value="1"/>
</dbReference>
<dbReference type="InterPro" id="IPR036322">
    <property type="entry name" value="WD40_repeat_dom_sf"/>
</dbReference>
<evidence type="ECO:0000313" key="6">
    <source>
        <dbReference type="EMBL" id="RNA42728.1"/>
    </source>
</evidence>